<proteinExistence type="inferred from homology"/>
<reference evidence="9 10" key="1">
    <citation type="journal article" date="2018" name="BMC Genomics">
        <title>Genomic evidence for intraspecific hybridization in a clonal and extremely halotolerant yeast.</title>
        <authorList>
            <person name="Gostincar C."/>
            <person name="Stajich J.E."/>
            <person name="Zupancic J."/>
            <person name="Zalar P."/>
            <person name="Gunde-Cimerman N."/>
        </authorList>
    </citation>
    <scope>NUCLEOTIDE SEQUENCE [LARGE SCALE GENOMIC DNA]</scope>
    <source>
        <strain evidence="9 10">EXF-10513</strain>
    </source>
</reference>
<evidence type="ECO:0000256" key="6">
    <source>
        <dbReference type="SAM" id="MobiDB-lite"/>
    </source>
</evidence>
<feature type="compositionally biased region" description="Polar residues" evidence="6">
    <location>
        <begin position="1"/>
        <end position="22"/>
    </location>
</feature>
<evidence type="ECO:0000256" key="2">
    <source>
        <dbReference type="ARBA" id="ARBA00010992"/>
    </source>
</evidence>
<dbReference type="AlphaFoldDB" id="A0A3M7GFU0"/>
<name>A0A3M7GFU0_HORWE</name>
<comment type="similarity">
    <text evidence="2">Belongs to the major facilitator superfamily. Sugar transporter (TC 2.A.1.1) family.</text>
</comment>
<dbReference type="InterPro" id="IPR020846">
    <property type="entry name" value="MFS_dom"/>
</dbReference>
<dbReference type="EMBL" id="QWIO01000327">
    <property type="protein sequence ID" value="RMY99686.1"/>
    <property type="molecule type" value="Genomic_DNA"/>
</dbReference>
<evidence type="ECO:0000256" key="3">
    <source>
        <dbReference type="ARBA" id="ARBA00022692"/>
    </source>
</evidence>
<dbReference type="GO" id="GO:0016020">
    <property type="term" value="C:membrane"/>
    <property type="evidence" value="ECO:0007669"/>
    <property type="project" value="UniProtKB-SubCell"/>
</dbReference>
<gene>
    <name evidence="9" type="ORF">D0864_03974</name>
</gene>
<feature type="region of interest" description="Disordered" evidence="6">
    <location>
        <begin position="1"/>
        <end position="43"/>
    </location>
</feature>
<dbReference type="InterPro" id="IPR005828">
    <property type="entry name" value="MFS_sugar_transport-like"/>
</dbReference>
<dbReference type="InterPro" id="IPR050360">
    <property type="entry name" value="MFS_Sugar_Transporters"/>
</dbReference>
<dbReference type="Pfam" id="PF00083">
    <property type="entry name" value="Sugar_tr"/>
    <property type="match status" value="1"/>
</dbReference>
<evidence type="ECO:0000256" key="1">
    <source>
        <dbReference type="ARBA" id="ARBA00004141"/>
    </source>
</evidence>
<comment type="subcellular location">
    <subcellularLocation>
        <location evidence="1">Membrane</location>
        <topology evidence="1">Multi-pass membrane protein</topology>
    </subcellularLocation>
</comment>
<sequence>MAESLTNEKPANKASTGTQDVSNQDEKTFSSHEENVHLQPKRNRSATGLISRLGNLPEWRLGKEKLHGRSLNFLIASVSATAFLMFGYGTYSTQSLMRHLQTIADQKQTKAYFFPLMTPRSRANDLCWLDSPTNEIPDPSMCTGDSNTQAAGVAIYQIGCFLGAVLILCRWDQCINTNLIADKAAAAAHDYGTFIVGRVVGGTGNGMVTSTIPTWQSETSKPERRGRMVEISAAVNIFGVMSAYWIDYALYFVPTGRTYSTVRWRFPIMFQSFFTLLVMWGLMYLPDSPRWLLMRGRVKKPET</sequence>
<dbReference type="Gene3D" id="1.20.1250.20">
    <property type="entry name" value="MFS general substrate transporter like domains"/>
    <property type="match status" value="1"/>
</dbReference>
<dbReference type="GO" id="GO:0005351">
    <property type="term" value="F:carbohydrate:proton symporter activity"/>
    <property type="evidence" value="ECO:0007669"/>
    <property type="project" value="TreeGrafter"/>
</dbReference>
<accession>A0A3M7GFU0</accession>
<feature type="compositionally biased region" description="Basic and acidic residues" evidence="6">
    <location>
        <begin position="24"/>
        <end position="36"/>
    </location>
</feature>
<dbReference type="PROSITE" id="PS50850">
    <property type="entry name" value="MFS"/>
    <property type="match status" value="1"/>
</dbReference>
<evidence type="ECO:0000259" key="8">
    <source>
        <dbReference type="PROSITE" id="PS50850"/>
    </source>
</evidence>
<evidence type="ECO:0000256" key="5">
    <source>
        <dbReference type="ARBA" id="ARBA00023136"/>
    </source>
</evidence>
<evidence type="ECO:0000256" key="7">
    <source>
        <dbReference type="SAM" id="Phobius"/>
    </source>
</evidence>
<protein>
    <recommendedName>
        <fullName evidence="8">Major facilitator superfamily (MFS) profile domain-containing protein</fullName>
    </recommendedName>
</protein>
<organism evidence="9 10">
    <name type="scientific">Hortaea werneckii</name>
    <name type="common">Black yeast</name>
    <name type="synonym">Cladosporium werneckii</name>
    <dbReference type="NCBI Taxonomy" id="91943"/>
    <lineage>
        <taxon>Eukaryota</taxon>
        <taxon>Fungi</taxon>
        <taxon>Dikarya</taxon>
        <taxon>Ascomycota</taxon>
        <taxon>Pezizomycotina</taxon>
        <taxon>Dothideomycetes</taxon>
        <taxon>Dothideomycetidae</taxon>
        <taxon>Mycosphaerellales</taxon>
        <taxon>Teratosphaeriaceae</taxon>
        <taxon>Hortaea</taxon>
    </lineage>
</organism>
<dbReference type="PANTHER" id="PTHR48022:SF68">
    <property type="entry name" value="MAJOR FACILITATOR SUPERFAMILY (MFS) PROFILE DOMAIN-CONTAINING PROTEIN-RELATED"/>
    <property type="match status" value="1"/>
</dbReference>
<keyword evidence="3 7" id="KW-0812">Transmembrane</keyword>
<feature type="domain" description="Major facilitator superfamily (MFS) profile" evidence="8">
    <location>
        <begin position="75"/>
        <end position="303"/>
    </location>
</feature>
<keyword evidence="4 7" id="KW-1133">Transmembrane helix</keyword>
<comment type="caution">
    <text evidence="9">The sequence shown here is derived from an EMBL/GenBank/DDBJ whole genome shotgun (WGS) entry which is preliminary data.</text>
</comment>
<evidence type="ECO:0000313" key="10">
    <source>
        <dbReference type="Proteomes" id="UP000269539"/>
    </source>
</evidence>
<dbReference type="PANTHER" id="PTHR48022">
    <property type="entry name" value="PLASTIDIC GLUCOSE TRANSPORTER 4"/>
    <property type="match status" value="1"/>
</dbReference>
<feature type="transmembrane region" description="Helical" evidence="7">
    <location>
        <begin position="70"/>
        <end position="91"/>
    </location>
</feature>
<evidence type="ECO:0000313" key="9">
    <source>
        <dbReference type="EMBL" id="RMY99686.1"/>
    </source>
</evidence>
<dbReference type="Proteomes" id="UP000269539">
    <property type="component" value="Unassembled WGS sequence"/>
</dbReference>
<feature type="transmembrane region" description="Helical" evidence="7">
    <location>
        <begin position="228"/>
        <end position="246"/>
    </location>
</feature>
<feature type="transmembrane region" description="Helical" evidence="7">
    <location>
        <begin position="266"/>
        <end position="285"/>
    </location>
</feature>
<feature type="transmembrane region" description="Helical" evidence="7">
    <location>
        <begin position="150"/>
        <end position="169"/>
    </location>
</feature>
<dbReference type="SUPFAM" id="SSF103473">
    <property type="entry name" value="MFS general substrate transporter"/>
    <property type="match status" value="1"/>
</dbReference>
<dbReference type="InterPro" id="IPR036259">
    <property type="entry name" value="MFS_trans_sf"/>
</dbReference>
<keyword evidence="5 7" id="KW-0472">Membrane</keyword>
<evidence type="ECO:0000256" key="4">
    <source>
        <dbReference type="ARBA" id="ARBA00022989"/>
    </source>
</evidence>